<evidence type="ECO:0000313" key="1">
    <source>
        <dbReference type="EMBL" id="PON48559.1"/>
    </source>
</evidence>
<sequence>MEHPRDHRHCFELWATNIELPQTPGVVEDQVFEQSRAEQGRRRMLRKVSSSKTTLFSVSFRSEEVHHV</sequence>
<dbReference type="AlphaFoldDB" id="A0A2P5BIC1"/>
<dbReference type="Proteomes" id="UP000237000">
    <property type="component" value="Unassembled WGS sequence"/>
</dbReference>
<evidence type="ECO:0000313" key="2">
    <source>
        <dbReference type="Proteomes" id="UP000237000"/>
    </source>
</evidence>
<comment type="caution">
    <text evidence="1">The sequence shown here is derived from an EMBL/GenBank/DDBJ whole genome shotgun (WGS) entry which is preliminary data.</text>
</comment>
<organism evidence="1 2">
    <name type="scientific">Trema orientale</name>
    <name type="common">Charcoal tree</name>
    <name type="synonym">Celtis orientalis</name>
    <dbReference type="NCBI Taxonomy" id="63057"/>
    <lineage>
        <taxon>Eukaryota</taxon>
        <taxon>Viridiplantae</taxon>
        <taxon>Streptophyta</taxon>
        <taxon>Embryophyta</taxon>
        <taxon>Tracheophyta</taxon>
        <taxon>Spermatophyta</taxon>
        <taxon>Magnoliopsida</taxon>
        <taxon>eudicotyledons</taxon>
        <taxon>Gunneridae</taxon>
        <taxon>Pentapetalae</taxon>
        <taxon>rosids</taxon>
        <taxon>fabids</taxon>
        <taxon>Rosales</taxon>
        <taxon>Cannabaceae</taxon>
        <taxon>Trema</taxon>
    </lineage>
</organism>
<proteinExistence type="predicted"/>
<protein>
    <submittedName>
        <fullName evidence="1">Uncharacterized protein</fullName>
    </submittedName>
</protein>
<gene>
    <name evidence="1" type="ORF">TorRG33x02_320080</name>
</gene>
<accession>A0A2P5BIC1</accession>
<dbReference type="OrthoDB" id="10393171at2759"/>
<name>A0A2P5BIC1_TREOI</name>
<reference evidence="2" key="1">
    <citation type="submission" date="2016-06" db="EMBL/GenBank/DDBJ databases">
        <title>Parallel loss of symbiosis genes in relatives of nitrogen-fixing non-legume Parasponia.</title>
        <authorList>
            <person name="Van Velzen R."/>
            <person name="Holmer R."/>
            <person name="Bu F."/>
            <person name="Rutten L."/>
            <person name="Van Zeijl A."/>
            <person name="Liu W."/>
            <person name="Santuari L."/>
            <person name="Cao Q."/>
            <person name="Sharma T."/>
            <person name="Shen D."/>
            <person name="Roswanjaya Y."/>
            <person name="Wardhani T."/>
            <person name="Kalhor M.S."/>
            <person name="Jansen J."/>
            <person name="Van den Hoogen J."/>
            <person name="Gungor B."/>
            <person name="Hartog M."/>
            <person name="Hontelez J."/>
            <person name="Verver J."/>
            <person name="Yang W.-C."/>
            <person name="Schijlen E."/>
            <person name="Repin R."/>
            <person name="Schilthuizen M."/>
            <person name="Schranz E."/>
            <person name="Heidstra R."/>
            <person name="Miyata K."/>
            <person name="Fedorova E."/>
            <person name="Kohlen W."/>
            <person name="Bisseling T."/>
            <person name="Smit S."/>
            <person name="Geurts R."/>
        </authorList>
    </citation>
    <scope>NUCLEOTIDE SEQUENCE [LARGE SCALE GENOMIC DNA]</scope>
    <source>
        <strain evidence="2">cv. RG33-2</strain>
    </source>
</reference>
<dbReference type="EMBL" id="JXTC01000515">
    <property type="protein sequence ID" value="PON48559.1"/>
    <property type="molecule type" value="Genomic_DNA"/>
</dbReference>
<keyword evidence="2" id="KW-1185">Reference proteome</keyword>
<dbReference type="InParanoid" id="A0A2P5BIC1"/>